<dbReference type="InterPro" id="IPR027417">
    <property type="entry name" value="P-loop_NTPase"/>
</dbReference>
<evidence type="ECO:0000256" key="3">
    <source>
        <dbReference type="ARBA" id="ARBA00022741"/>
    </source>
</evidence>
<evidence type="ECO:0000256" key="5">
    <source>
        <dbReference type="ARBA" id="ARBA00023175"/>
    </source>
</evidence>
<dbReference type="GO" id="GO:0005874">
    <property type="term" value="C:microtubule"/>
    <property type="evidence" value="ECO:0007669"/>
    <property type="project" value="UniProtKB-KW"/>
</dbReference>
<keyword evidence="5 6" id="KW-0505">Motor protein</keyword>
<comment type="similarity">
    <text evidence="1">Belongs to the TRAFAC class myosin-kinesin ATPase superfamily. Kinesin family. KIN-14 subfamily.</text>
</comment>
<reference evidence="11" key="1">
    <citation type="submission" date="2014-01" db="EMBL/GenBank/DDBJ databases">
        <title>The genome of the white-rot fungus Pycnoporus cinnabarinus: a basidiomycete model with a versatile arsenal for lignocellulosic biomass breakdown.</title>
        <authorList>
            <person name="Levasseur A."/>
            <person name="Lomascolo A."/>
            <person name="Ruiz-Duenas F.J."/>
            <person name="Uzan E."/>
            <person name="Piumi F."/>
            <person name="Kues U."/>
            <person name="Ram A.F.J."/>
            <person name="Murat C."/>
            <person name="Haon M."/>
            <person name="Benoit I."/>
            <person name="Arfi Y."/>
            <person name="Chevret D."/>
            <person name="Drula E."/>
            <person name="Kwon M.J."/>
            <person name="Gouret P."/>
            <person name="Lesage-Meessen L."/>
            <person name="Lombard V."/>
            <person name="Mariette J."/>
            <person name="Noirot C."/>
            <person name="Park J."/>
            <person name="Patyshakuliyeva A."/>
            <person name="Wieneger R.A.B."/>
            <person name="Wosten H.A.B."/>
            <person name="Martin F."/>
            <person name="Coutinho P.M."/>
            <person name="de Vries R."/>
            <person name="Martinez A.T."/>
            <person name="Klopp C."/>
            <person name="Pontarotti P."/>
            <person name="Henrissat B."/>
            <person name="Record E."/>
        </authorList>
    </citation>
    <scope>NUCLEOTIDE SEQUENCE [LARGE SCALE GENOMIC DNA]</scope>
    <source>
        <strain evidence="11">BRFM137</strain>
    </source>
</reference>
<dbReference type="OMA" id="KMDHREI"/>
<evidence type="ECO:0000256" key="9">
    <source>
        <dbReference type="SAM" id="MobiDB-lite"/>
    </source>
</evidence>
<comment type="caution">
    <text evidence="11">The sequence shown here is derived from an EMBL/GenBank/DDBJ whole genome shotgun (WGS) entry which is preliminary data.</text>
</comment>
<dbReference type="GO" id="GO:0005524">
    <property type="term" value="F:ATP binding"/>
    <property type="evidence" value="ECO:0007669"/>
    <property type="project" value="UniProtKB-UniRule"/>
</dbReference>
<dbReference type="SMART" id="SM00129">
    <property type="entry name" value="KISc"/>
    <property type="match status" value="1"/>
</dbReference>
<feature type="compositionally biased region" description="Low complexity" evidence="9">
    <location>
        <begin position="1"/>
        <end position="15"/>
    </location>
</feature>
<keyword evidence="12" id="KW-1185">Reference proteome</keyword>
<dbReference type="AlphaFoldDB" id="A0A060SC32"/>
<protein>
    <recommendedName>
        <fullName evidence="7">Kinesin-like protein</fullName>
    </recommendedName>
</protein>
<dbReference type="SUPFAM" id="SSF52540">
    <property type="entry name" value="P-loop containing nucleoside triphosphate hydrolases"/>
    <property type="match status" value="1"/>
</dbReference>
<proteinExistence type="inferred from homology"/>
<dbReference type="Gene3D" id="3.40.850.10">
    <property type="entry name" value="Kinesin motor domain"/>
    <property type="match status" value="1"/>
</dbReference>
<evidence type="ECO:0000256" key="6">
    <source>
        <dbReference type="PROSITE-ProRule" id="PRU00283"/>
    </source>
</evidence>
<keyword evidence="2 7" id="KW-0493">Microtubule</keyword>
<dbReference type="STRING" id="5643.A0A060SC32"/>
<feature type="coiled-coil region" evidence="8">
    <location>
        <begin position="157"/>
        <end position="251"/>
    </location>
</feature>
<evidence type="ECO:0000313" key="11">
    <source>
        <dbReference type="EMBL" id="CDO72072.1"/>
    </source>
</evidence>
<dbReference type="CDD" id="cd01366">
    <property type="entry name" value="KISc_C_terminal"/>
    <property type="match status" value="1"/>
</dbReference>
<evidence type="ECO:0000256" key="2">
    <source>
        <dbReference type="ARBA" id="ARBA00022701"/>
    </source>
</evidence>
<dbReference type="GO" id="GO:0008017">
    <property type="term" value="F:microtubule binding"/>
    <property type="evidence" value="ECO:0007669"/>
    <property type="project" value="InterPro"/>
</dbReference>
<evidence type="ECO:0000259" key="10">
    <source>
        <dbReference type="PROSITE" id="PS50067"/>
    </source>
</evidence>
<accession>A0A060SC32</accession>
<sequence length="739" mass="80977">MAGSSTTSVASGVTTRTNSLKRKAATQENIGAELQQPPRKLAAIAEADTNQPLRPSKTAPNSTNLNGAGTGPSKLGRGPPPLTKPRAPTLSTSTSTNAVRRTTRATSAPPKTAPVRPPARPMSRTTTRPGTSTANDERFDSIQQQIARIEAARAADAARLDAELAQERAKRSDLQASHEALSRELTNAKTQEIAQRQELFIASDELNNLRQRHEREISELQADLRRKDRELRELNEDLRICQADLERERDTVKSLKATIAQQATSQLSLTAQLGALQAEKAAVQAEFDRTCGTKADLAIQLERAHKRIADLEREAREGESVRRKLHNMVQELKGNIRVFVRVRPVLRSDIITTTFNLSGGSFGAITDGTGSPDPEEEARMREEAMAPIAFPDKMDHREIVLRASSESATGQERKDEWQFTFDRVFEPHSTQAEVFEEISQLAQSCTDGYNVCVFAYGQTGSGKSFTMEGGSVRSSSSTANHVVTQPIGQSDVTAGMIPRAVEQVFRVADDLRSKGWQYKMEGQFLEIYNETINDLLGKGEFDKKKHEIKHDPKTGRTTVTDVNVVPLASATQVRTLLAVAQGRRTVAATLMNERSSRSHSVFTLRIRGENALTGESCEGSLNLVDLAGSERLEKSGAAGDRERLKETQNINKSLSALGDVIAALGEKGEGKSDKHIPYRNSKLTYLLQNSLSGNSKTLMFLNLSPLATHLHESLCSLRFATKVNNTTIGTAKKQTKHIP</sequence>
<keyword evidence="4 6" id="KW-0067">ATP-binding</keyword>
<feature type="region of interest" description="Disordered" evidence="9">
    <location>
        <begin position="1"/>
        <end position="138"/>
    </location>
</feature>
<dbReference type="Proteomes" id="UP000029665">
    <property type="component" value="Unassembled WGS sequence"/>
</dbReference>
<evidence type="ECO:0000313" key="12">
    <source>
        <dbReference type="Proteomes" id="UP000029665"/>
    </source>
</evidence>
<keyword evidence="8" id="KW-0175">Coiled coil</keyword>
<dbReference type="PRINTS" id="PR00380">
    <property type="entry name" value="KINESINHEAVY"/>
</dbReference>
<feature type="compositionally biased region" description="Pro residues" evidence="9">
    <location>
        <begin position="111"/>
        <end position="120"/>
    </location>
</feature>
<feature type="compositionally biased region" description="Polar residues" evidence="9">
    <location>
        <begin position="89"/>
        <end position="106"/>
    </location>
</feature>
<feature type="domain" description="Kinesin motor" evidence="10">
    <location>
        <begin position="335"/>
        <end position="726"/>
    </location>
</feature>
<dbReference type="PROSITE" id="PS50067">
    <property type="entry name" value="KINESIN_MOTOR_2"/>
    <property type="match status" value="1"/>
</dbReference>
<dbReference type="GO" id="GO:0007018">
    <property type="term" value="P:microtubule-based movement"/>
    <property type="evidence" value="ECO:0007669"/>
    <property type="project" value="InterPro"/>
</dbReference>
<evidence type="ECO:0000256" key="8">
    <source>
        <dbReference type="SAM" id="Coils"/>
    </source>
</evidence>
<evidence type="ECO:0000256" key="4">
    <source>
        <dbReference type="ARBA" id="ARBA00022840"/>
    </source>
</evidence>
<keyword evidence="3 6" id="KW-0547">Nucleotide-binding</keyword>
<dbReference type="InterPro" id="IPR036961">
    <property type="entry name" value="Kinesin_motor_dom_sf"/>
</dbReference>
<dbReference type="PROSITE" id="PS00411">
    <property type="entry name" value="KINESIN_MOTOR_1"/>
    <property type="match status" value="1"/>
</dbReference>
<dbReference type="InterPro" id="IPR001752">
    <property type="entry name" value="Kinesin_motor_dom"/>
</dbReference>
<dbReference type="HOGENOM" id="CLU_001485_12_4_1"/>
<feature type="compositionally biased region" description="Polar residues" evidence="9">
    <location>
        <begin position="123"/>
        <end position="134"/>
    </location>
</feature>
<dbReference type="InterPro" id="IPR027640">
    <property type="entry name" value="Kinesin-like_fam"/>
</dbReference>
<dbReference type="InterPro" id="IPR019821">
    <property type="entry name" value="Kinesin_motor_CS"/>
</dbReference>
<dbReference type="PANTHER" id="PTHR47972">
    <property type="entry name" value="KINESIN-LIKE PROTEIN KLP-3"/>
    <property type="match status" value="1"/>
</dbReference>
<organism evidence="11 12">
    <name type="scientific">Pycnoporus cinnabarinus</name>
    <name type="common">Cinnabar-red polypore</name>
    <name type="synonym">Trametes cinnabarina</name>
    <dbReference type="NCBI Taxonomy" id="5643"/>
    <lineage>
        <taxon>Eukaryota</taxon>
        <taxon>Fungi</taxon>
        <taxon>Dikarya</taxon>
        <taxon>Basidiomycota</taxon>
        <taxon>Agaricomycotina</taxon>
        <taxon>Agaricomycetes</taxon>
        <taxon>Polyporales</taxon>
        <taxon>Polyporaceae</taxon>
        <taxon>Trametes</taxon>
    </lineage>
</organism>
<feature type="binding site" evidence="6">
    <location>
        <begin position="457"/>
        <end position="464"/>
    </location>
    <ligand>
        <name>ATP</name>
        <dbReference type="ChEBI" id="CHEBI:30616"/>
    </ligand>
</feature>
<evidence type="ECO:0000256" key="1">
    <source>
        <dbReference type="ARBA" id="ARBA00010899"/>
    </source>
</evidence>
<dbReference type="EMBL" id="CCBP010000110">
    <property type="protein sequence ID" value="CDO72072.1"/>
    <property type="molecule type" value="Genomic_DNA"/>
</dbReference>
<dbReference type="OrthoDB" id="3176171at2759"/>
<dbReference type="PANTHER" id="PTHR47972:SF45">
    <property type="entry name" value="PROTEIN CLARET SEGREGATIONAL"/>
    <property type="match status" value="1"/>
</dbReference>
<feature type="coiled-coil region" evidence="8">
    <location>
        <begin position="294"/>
        <end position="328"/>
    </location>
</feature>
<evidence type="ECO:0000256" key="7">
    <source>
        <dbReference type="RuleBase" id="RU000394"/>
    </source>
</evidence>
<name>A0A060SC32_PYCCI</name>
<dbReference type="GO" id="GO:0003777">
    <property type="term" value="F:microtubule motor activity"/>
    <property type="evidence" value="ECO:0007669"/>
    <property type="project" value="InterPro"/>
</dbReference>
<gene>
    <name evidence="11" type="ORF">BN946_scf184962.g15</name>
</gene>
<dbReference type="Pfam" id="PF00225">
    <property type="entry name" value="Kinesin"/>
    <property type="match status" value="1"/>
</dbReference>
<feature type="compositionally biased region" description="Polar residues" evidence="9">
    <location>
        <begin position="48"/>
        <end position="67"/>
    </location>
</feature>